<evidence type="ECO:0000313" key="3">
    <source>
        <dbReference type="Proteomes" id="UP000247409"/>
    </source>
</evidence>
<feature type="compositionally biased region" description="Pro residues" evidence="1">
    <location>
        <begin position="33"/>
        <end position="45"/>
    </location>
</feature>
<dbReference type="EMBL" id="NBIV01000101">
    <property type="protein sequence ID" value="PXF44145.1"/>
    <property type="molecule type" value="Genomic_DNA"/>
</dbReference>
<gene>
    <name evidence="2" type="ORF">BWQ96_06118</name>
</gene>
<name>A0A2V3IPX7_9FLOR</name>
<evidence type="ECO:0000256" key="1">
    <source>
        <dbReference type="SAM" id="MobiDB-lite"/>
    </source>
</evidence>
<dbReference type="Proteomes" id="UP000247409">
    <property type="component" value="Unassembled WGS sequence"/>
</dbReference>
<feature type="compositionally biased region" description="Low complexity" evidence="1">
    <location>
        <begin position="128"/>
        <end position="169"/>
    </location>
</feature>
<evidence type="ECO:0000313" key="2">
    <source>
        <dbReference type="EMBL" id="PXF44145.1"/>
    </source>
</evidence>
<keyword evidence="3" id="KW-1185">Reference proteome</keyword>
<organism evidence="2 3">
    <name type="scientific">Gracilariopsis chorda</name>
    <dbReference type="NCBI Taxonomy" id="448386"/>
    <lineage>
        <taxon>Eukaryota</taxon>
        <taxon>Rhodophyta</taxon>
        <taxon>Florideophyceae</taxon>
        <taxon>Rhodymeniophycidae</taxon>
        <taxon>Gracilariales</taxon>
        <taxon>Gracilariaceae</taxon>
        <taxon>Gracilariopsis</taxon>
    </lineage>
</organism>
<sequence length="379" mass="40996">MSNFAEAPPLPREPTLIRDQSLSRTQPSTEQSPSPPSLPPSPLPFPEVDSATDVVHPVVHPKPHSPKLTLPPKFPKFHPEIAETVQKNTTVAPSATPPPPPTAKTPKDAPKQLPLPPTFPPIHDEPDWSTPKPDTTSPSSHLNQTSPLASSSAQPASEPSPSQPIPEVSWNRLSSDNLSASLSQPLTQPEEGANADESKGILANILALLKRKKSGSEERDELLQNVQNASPSKPPIQKVKEMVCNLPDPTLVFVLEASVILLIHAFAPHVLRSWPARIVVPLLLVPTVAATALWRRTVVIARPGTTILSLVKPIPNAGMVVNMGETLRAREVAVLAAEERVREGQMRLEMLRKEIEARLPPQESIASLLESDKKAQATS</sequence>
<feature type="region of interest" description="Disordered" evidence="1">
    <location>
        <begin position="1"/>
        <end position="170"/>
    </location>
</feature>
<dbReference type="STRING" id="448386.A0A2V3IPX7"/>
<comment type="caution">
    <text evidence="2">The sequence shown here is derived from an EMBL/GenBank/DDBJ whole genome shotgun (WGS) entry which is preliminary data.</text>
</comment>
<accession>A0A2V3IPX7</accession>
<proteinExistence type="predicted"/>
<protein>
    <submittedName>
        <fullName evidence="2">Uncharacterized protein</fullName>
    </submittedName>
</protein>
<dbReference type="AlphaFoldDB" id="A0A2V3IPX7"/>
<reference evidence="2 3" key="1">
    <citation type="journal article" date="2018" name="Mol. Biol. Evol.">
        <title>Analysis of the draft genome of the red seaweed Gracilariopsis chorda provides insights into genome size evolution in Rhodophyta.</title>
        <authorList>
            <person name="Lee J."/>
            <person name="Yang E.C."/>
            <person name="Graf L."/>
            <person name="Yang J.H."/>
            <person name="Qiu H."/>
            <person name="Zel Zion U."/>
            <person name="Chan C.X."/>
            <person name="Stephens T.G."/>
            <person name="Weber A.P.M."/>
            <person name="Boo G.H."/>
            <person name="Boo S.M."/>
            <person name="Kim K.M."/>
            <person name="Shin Y."/>
            <person name="Jung M."/>
            <person name="Lee S.J."/>
            <person name="Yim H.S."/>
            <person name="Lee J.H."/>
            <person name="Bhattacharya D."/>
            <person name="Yoon H.S."/>
        </authorList>
    </citation>
    <scope>NUCLEOTIDE SEQUENCE [LARGE SCALE GENOMIC DNA]</scope>
    <source>
        <strain evidence="2 3">SKKU-2015</strain>
        <tissue evidence="2">Whole body</tissue>
    </source>
</reference>